<proteinExistence type="predicted"/>
<evidence type="ECO:0000256" key="1">
    <source>
        <dbReference type="SAM" id="MobiDB-lite"/>
    </source>
</evidence>
<reference evidence="2 3" key="1">
    <citation type="journal article" date="2020" name="Nature">
        <title>Six reference-quality genomes reveal evolution of bat adaptations.</title>
        <authorList>
            <person name="Jebb D."/>
            <person name="Huang Z."/>
            <person name="Pippel M."/>
            <person name="Hughes G.M."/>
            <person name="Lavrichenko K."/>
            <person name="Devanna P."/>
            <person name="Winkler S."/>
            <person name="Jermiin L.S."/>
            <person name="Skirmuntt E.C."/>
            <person name="Katzourakis A."/>
            <person name="Burkitt-Gray L."/>
            <person name="Ray D.A."/>
            <person name="Sullivan K.A.M."/>
            <person name="Roscito J.G."/>
            <person name="Kirilenko B.M."/>
            <person name="Davalos L.M."/>
            <person name="Corthals A.P."/>
            <person name="Power M.L."/>
            <person name="Jones G."/>
            <person name="Ransome R.D."/>
            <person name="Dechmann D.K.N."/>
            <person name="Locatelli A.G."/>
            <person name="Puechmaille S.J."/>
            <person name="Fedrigo O."/>
            <person name="Jarvis E.D."/>
            <person name="Hiller M."/>
            <person name="Vernes S.C."/>
            <person name="Myers E.W."/>
            <person name="Teeling E.C."/>
        </authorList>
    </citation>
    <scope>NUCLEOTIDE SEQUENCE [LARGE SCALE GENOMIC DNA]</scope>
    <source>
        <strain evidence="2">MRouAeg1</strain>
        <tissue evidence="2">Muscle</tissue>
    </source>
</reference>
<evidence type="ECO:0000313" key="2">
    <source>
        <dbReference type="EMBL" id="KAF6397107.1"/>
    </source>
</evidence>
<feature type="region of interest" description="Disordered" evidence="1">
    <location>
        <begin position="1"/>
        <end position="134"/>
    </location>
</feature>
<evidence type="ECO:0000313" key="3">
    <source>
        <dbReference type="Proteomes" id="UP000593571"/>
    </source>
</evidence>
<comment type="caution">
    <text evidence="2">The sequence shown here is derived from an EMBL/GenBank/DDBJ whole genome shotgun (WGS) entry which is preliminary data.</text>
</comment>
<protein>
    <submittedName>
        <fullName evidence="2">Uncharacterized protein</fullName>
    </submittedName>
</protein>
<keyword evidence="3" id="KW-1185">Reference proteome</keyword>
<dbReference type="EMBL" id="JACASE010000017">
    <property type="protein sequence ID" value="KAF6397107.1"/>
    <property type="molecule type" value="Genomic_DNA"/>
</dbReference>
<dbReference type="AlphaFoldDB" id="A0A7J8BE07"/>
<organism evidence="2 3">
    <name type="scientific">Rousettus aegyptiacus</name>
    <name type="common">Egyptian fruit bat</name>
    <name type="synonym">Pteropus aegyptiacus</name>
    <dbReference type="NCBI Taxonomy" id="9407"/>
    <lineage>
        <taxon>Eukaryota</taxon>
        <taxon>Metazoa</taxon>
        <taxon>Chordata</taxon>
        <taxon>Craniata</taxon>
        <taxon>Vertebrata</taxon>
        <taxon>Euteleostomi</taxon>
        <taxon>Mammalia</taxon>
        <taxon>Eutheria</taxon>
        <taxon>Laurasiatheria</taxon>
        <taxon>Chiroptera</taxon>
        <taxon>Yinpterochiroptera</taxon>
        <taxon>Pteropodoidea</taxon>
        <taxon>Pteropodidae</taxon>
        <taxon>Rousettinae</taxon>
        <taxon>Rousettus</taxon>
    </lineage>
</organism>
<sequence length="172" mass="18657">MCVRRELAGLSGGCDGQRGGPGTFRSKAKVADGRRAAGAARISARGAEPRAVGASPRRTGCHACPTAGEKTERLFSDVSRAHGRGERWRERREPGASLLKSRVTVPVPAGERDPLPRRTWRPRGARGRGLAVPRATTRSGSFVPYWVPFCDFAEVKVTRAFGEQAPLRIRRA</sequence>
<feature type="compositionally biased region" description="Low complexity" evidence="1">
    <location>
        <begin position="36"/>
        <end position="46"/>
    </location>
</feature>
<feature type="compositionally biased region" description="Gly residues" evidence="1">
    <location>
        <begin position="10"/>
        <end position="22"/>
    </location>
</feature>
<name>A0A7J8BE07_ROUAE</name>
<gene>
    <name evidence="2" type="ORF">HJG63_009773</name>
</gene>
<feature type="compositionally biased region" description="Basic and acidic residues" evidence="1">
    <location>
        <begin position="69"/>
        <end position="94"/>
    </location>
</feature>
<dbReference type="Proteomes" id="UP000593571">
    <property type="component" value="Unassembled WGS sequence"/>
</dbReference>
<accession>A0A7J8BE07</accession>